<gene>
    <name evidence="2" type="ORF">JZ751_029074</name>
</gene>
<evidence type="ECO:0000313" key="2">
    <source>
        <dbReference type="EMBL" id="KAG9348757.1"/>
    </source>
</evidence>
<dbReference type="EMBL" id="JAFBMS010000010">
    <property type="protein sequence ID" value="KAG9348757.1"/>
    <property type="molecule type" value="Genomic_DNA"/>
</dbReference>
<organism evidence="2 3">
    <name type="scientific">Albula glossodonta</name>
    <name type="common">roundjaw bonefish</name>
    <dbReference type="NCBI Taxonomy" id="121402"/>
    <lineage>
        <taxon>Eukaryota</taxon>
        <taxon>Metazoa</taxon>
        <taxon>Chordata</taxon>
        <taxon>Craniata</taxon>
        <taxon>Vertebrata</taxon>
        <taxon>Euteleostomi</taxon>
        <taxon>Actinopterygii</taxon>
        <taxon>Neopterygii</taxon>
        <taxon>Teleostei</taxon>
        <taxon>Albuliformes</taxon>
        <taxon>Albulidae</taxon>
        <taxon>Albula</taxon>
    </lineage>
</organism>
<feature type="region of interest" description="Disordered" evidence="1">
    <location>
        <begin position="1"/>
        <end position="88"/>
    </location>
</feature>
<reference evidence="2" key="1">
    <citation type="thesis" date="2021" institute="BYU ScholarsArchive" country="Provo, UT, USA">
        <title>Applications of and Algorithms for Genome Assembly and Genomic Analyses with an Emphasis on Marine Teleosts.</title>
        <authorList>
            <person name="Pickett B.D."/>
        </authorList>
    </citation>
    <scope>NUCLEOTIDE SEQUENCE</scope>
    <source>
        <strain evidence="2">HI-2016</strain>
    </source>
</reference>
<keyword evidence="3" id="KW-1185">Reference proteome</keyword>
<feature type="compositionally biased region" description="Polar residues" evidence="1">
    <location>
        <begin position="31"/>
        <end position="49"/>
    </location>
</feature>
<evidence type="ECO:0000313" key="3">
    <source>
        <dbReference type="Proteomes" id="UP000824540"/>
    </source>
</evidence>
<proteinExistence type="predicted"/>
<accession>A0A8T2PIS4</accession>
<dbReference type="Proteomes" id="UP000824540">
    <property type="component" value="Unassembled WGS sequence"/>
</dbReference>
<comment type="caution">
    <text evidence="2">The sequence shown here is derived from an EMBL/GenBank/DDBJ whole genome shotgun (WGS) entry which is preliminary data.</text>
</comment>
<feature type="compositionally biased region" description="Pro residues" evidence="1">
    <location>
        <begin position="55"/>
        <end position="65"/>
    </location>
</feature>
<dbReference type="AlphaFoldDB" id="A0A8T2PIS4"/>
<evidence type="ECO:0000256" key="1">
    <source>
        <dbReference type="SAM" id="MobiDB-lite"/>
    </source>
</evidence>
<name>A0A8T2PIS4_9TELE</name>
<protein>
    <submittedName>
        <fullName evidence="2">Uncharacterized protein</fullName>
    </submittedName>
</protein>
<sequence>MTVTKTNQTNRTIDMMGPAETPLKGDREQVTPRQRSSHPLTTAQRTQPEIGTLNPPQPSPSPLSPPVRSIAKPAQADTRRSRKTAQAMSCGVVPIPLTCRRMKLVEVVLPSDLFSRLRRE</sequence>
<feature type="compositionally biased region" description="Polar residues" evidence="1">
    <location>
        <begin position="1"/>
        <end position="12"/>
    </location>
</feature>